<dbReference type="InterPro" id="IPR018634">
    <property type="entry name" value="ChrB_C"/>
</dbReference>
<evidence type="ECO:0000259" key="3">
    <source>
        <dbReference type="Pfam" id="PF20229"/>
    </source>
</evidence>
<dbReference type="Proteomes" id="UP001172778">
    <property type="component" value="Unassembled WGS sequence"/>
</dbReference>
<proteinExistence type="predicted"/>
<dbReference type="Pfam" id="PF20229">
    <property type="entry name" value="ChrB_N"/>
    <property type="match status" value="1"/>
</dbReference>
<feature type="domain" description="ChrB N-terminal" evidence="3">
    <location>
        <begin position="21"/>
        <end position="98"/>
    </location>
</feature>
<sequence>MPQADWLLLLLTPPGGQSGGRIRLWRTLRSLGAAALRDSTYLLPYSSNHEAALAEVADSLQAEGGEAQLLRICSRSASQESGFRTLFERDNDYQEWLHGFEQARREWIQLDPPTRLREYETWRHRLQELVSTDFFPAAAFDNTCATYLAAFRQDCPGHAAPNFETCELDRSPADSEPTPPEPAPAAAAQRPFDPADYQNRVWALPLCSDATILASAWLICRHIDSDAQLIWLADTDTPPSQAVRIGVPGAPFGGEYSAFADLCERFGLDKPLFARLDGLTAAIDSGDLSHPQAAGIVALLAGIRDVRPLTERSRAALQLFDWLADGA</sequence>
<organism evidence="4 5">
    <name type="scientific">Parachitinimonas caeni</name>
    <dbReference type="NCBI Taxonomy" id="3031301"/>
    <lineage>
        <taxon>Bacteria</taxon>
        <taxon>Pseudomonadati</taxon>
        <taxon>Pseudomonadota</taxon>
        <taxon>Betaproteobacteria</taxon>
        <taxon>Neisseriales</taxon>
        <taxon>Chitinibacteraceae</taxon>
        <taxon>Parachitinimonas</taxon>
    </lineage>
</organism>
<gene>
    <name evidence="4" type="ORF">PZA18_15040</name>
</gene>
<reference evidence="4" key="1">
    <citation type="submission" date="2023-03" db="EMBL/GenBank/DDBJ databases">
        <title>Chitinimonas shenzhenensis gen. nov., sp. nov., a novel member of family Burkholderiaceae isolated from activated sludge collected in Shen Zhen, China.</title>
        <authorList>
            <person name="Wang X."/>
        </authorList>
    </citation>
    <scope>NUCLEOTIDE SEQUENCE</scope>
    <source>
        <strain evidence="4">DQS-5</strain>
    </source>
</reference>
<dbReference type="RefSeq" id="WP_284101678.1">
    <property type="nucleotide sequence ID" value="NZ_JARRAF010000018.1"/>
</dbReference>
<name>A0ABT7DZ79_9NEIS</name>
<comment type="caution">
    <text evidence="4">The sequence shown here is derived from an EMBL/GenBank/DDBJ whole genome shotgun (WGS) entry which is preliminary data.</text>
</comment>
<keyword evidence="5" id="KW-1185">Reference proteome</keyword>
<evidence type="ECO:0000313" key="5">
    <source>
        <dbReference type="Proteomes" id="UP001172778"/>
    </source>
</evidence>
<evidence type="ECO:0000313" key="4">
    <source>
        <dbReference type="EMBL" id="MDK2125370.1"/>
    </source>
</evidence>
<accession>A0ABT7DZ79</accession>
<dbReference type="EMBL" id="JARRAF010000018">
    <property type="protein sequence ID" value="MDK2125370.1"/>
    <property type="molecule type" value="Genomic_DNA"/>
</dbReference>
<evidence type="ECO:0000256" key="1">
    <source>
        <dbReference type="SAM" id="MobiDB-lite"/>
    </source>
</evidence>
<feature type="domain" description="ChrB C-terminal" evidence="2">
    <location>
        <begin position="213"/>
        <end position="323"/>
    </location>
</feature>
<dbReference type="Pfam" id="PF09828">
    <property type="entry name" value="ChrB_C"/>
    <property type="match status" value="1"/>
</dbReference>
<evidence type="ECO:0000259" key="2">
    <source>
        <dbReference type="Pfam" id="PF09828"/>
    </source>
</evidence>
<dbReference type="InterPro" id="IPR046858">
    <property type="entry name" value="ChrB_N"/>
</dbReference>
<protein>
    <submittedName>
        <fullName evidence="4">Chromate resistance protein</fullName>
    </submittedName>
</protein>
<feature type="region of interest" description="Disordered" evidence="1">
    <location>
        <begin position="167"/>
        <end position="190"/>
    </location>
</feature>